<accession>A0A4Y2MLD5</accession>
<organism evidence="1 2">
    <name type="scientific">Araneus ventricosus</name>
    <name type="common">Orbweaver spider</name>
    <name type="synonym">Epeira ventricosa</name>
    <dbReference type="NCBI Taxonomy" id="182803"/>
    <lineage>
        <taxon>Eukaryota</taxon>
        <taxon>Metazoa</taxon>
        <taxon>Ecdysozoa</taxon>
        <taxon>Arthropoda</taxon>
        <taxon>Chelicerata</taxon>
        <taxon>Arachnida</taxon>
        <taxon>Araneae</taxon>
        <taxon>Araneomorphae</taxon>
        <taxon>Entelegynae</taxon>
        <taxon>Araneoidea</taxon>
        <taxon>Araneidae</taxon>
        <taxon>Araneus</taxon>
    </lineage>
</organism>
<dbReference type="Proteomes" id="UP000499080">
    <property type="component" value="Unassembled WGS sequence"/>
</dbReference>
<reference evidence="1 2" key="1">
    <citation type="journal article" date="2019" name="Sci. Rep.">
        <title>Orb-weaving spider Araneus ventricosus genome elucidates the spidroin gene catalogue.</title>
        <authorList>
            <person name="Kono N."/>
            <person name="Nakamura H."/>
            <person name="Ohtoshi R."/>
            <person name="Moran D.A.P."/>
            <person name="Shinohara A."/>
            <person name="Yoshida Y."/>
            <person name="Fujiwara M."/>
            <person name="Mori M."/>
            <person name="Tomita M."/>
            <person name="Arakawa K."/>
        </authorList>
    </citation>
    <scope>NUCLEOTIDE SEQUENCE [LARGE SCALE GENOMIC DNA]</scope>
</reference>
<gene>
    <name evidence="1" type="ORF">AVEN_130566_1</name>
</gene>
<dbReference type="EMBL" id="BGPR01007488">
    <property type="protein sequence ID" value="GBN27224.1"/>
    <property type="molecule type" value="Genomic_DNA"/>
</dbReference>
<dbReference type="OrthoDB" id="7422307at2759"/>
<sequence length="114" mass="13358">MRSRDQPYSHRILEMPFCIVSCFKIIENLWEGVTKRILTSAWKKLWPESVSECDIKEYETVFLESTVNEIVSLAKIICLEADSKDIDEIMVEVKTEELMELHCLSEKEKVTTKQ</sequence>
<evidence type="ECO:0008006" key="3">
    <source>
        <dbReference type="Google" id="ProtNLM"/>
    </source>
</evidence>
<keyword evidence="2" id="KW-1185">Reference proteome</keyword>
<evidence type="ECO:0000313" key="2">
    <source>
        <dbReference type="Proteomes" id="UP000499080"/>
    </source>
</evidence>
<protein>
    <recommendedName>
        <fullName evidence="3">DDE-1 domain-containing protein</fullName>
    </recommendedName>
</protein>
<dbReference type="AlphaFoldDB" id="A0A4Y2MLD5"/>
<evidence type="ECO:0000313" key="1">
    <source>
        <dbReference type="EMBL" id="GBN27224.1"/>
    </source>
</evidence>
<proteinExistence type="predicted"/>
<name>A0A4Y2MLD5_ARAVE</name>
<comment type="caution">
    <text evidence="1">The sequence shown here is derived from an EMBL/GenBank/DDBJ whole genome shotgun (WGS) entry which is preliminary data.</text>
</comment>